<protein>
    <submittedName>
        <fullName evidence="1">Uncharacterized protein</fullName>
    </submittedName>
</protein>
<reference evidence="2" key="2">
    <citation type="submission" date="2022-04" db="EMBL/GenBank/DDBJ databases">
        <title>Sequencing and genomic assembly of Halococcus dombrowskii.</title>
        <authorList>
            <person name="Lim S.W."/>
            <person name="MacLea K.S."/>
        </authorList>
    </citation>
    <scope>NUCLEOTIDE SEQUENCE</scope>
    <source>
        <strain evidence="2">H4</strain>
        <plasmid evidence="2">unnamed3</plasmid>
    </source>
</reference>
<accession>A0AAV3SF00</accession>
<geneLocation type="plasmid" evidence="2 3">
    <name>unnamed3</name>
</geneLocation>
<evidence type="ECO:0000313" key="1">
    <source>
        <dbReference type="EMBL" id="GAA0459987.1"/>
    </source>
</evidence>
<organism evidence="1 4">
    <name type="scientific">Halococcus dombrowskii</name>
    <dbReference type="NCBI Taxonomy" id="179637"/>
    <lineage>
        <taxon>Archaea</taxon>
        <taxon>Methanobacteriati</taxon>
        <taxon>Methanobacteriota</taxon>
        <taxon>Stenosarchaea group</taxon>
        <taxon>Halobacteria</taxon>
        <taxon>Halobacteriales</taxon>
        <taxon>Halococcaceae</taxon>
        <taxon>Halococcus</taxon>
    </lineage>
</organism>
<dbReference type="AlphaFoldDB" id="A0AAV3SF00"/>
<dbReference type="Proteomes" id="UP001500962">
    <property type="component" value="Unassembled WGS sequence"/>
</dbReference>
<dbReference type="KEGG" id="hdo:MUK72_17840"/>
<keyword evidence="3" id="KW-1185">Reference proteome</keyword>
<reference evidence="1" key="1">
    <citation type="journal article" date="2014" name="Int. J. Syst. Evol. Microbiol.">
        <title>Complete genome sequence of Corynebacterium casei LMG S-19264T (=DSM 44701T), isolated from a smear-ripened cheese.</title>
        <authorList>
            <consortium name="US DOE Joint Genome Institute (JGI-PGF)"/>
            <person name="Walter F."/>
            <person name="Albersmeier A."/>
            <person name="Kalinowski J."/>
            <person name="Ruckert C."/>
        </authorList>
    </citation>
    <scope>NUCLEOTIDE SEQUENCE</scope>
    <source>
        <strain evidence="1">JCM 12289</strain>
    </source>
</reference>
<dbReference type="EMBL" id="CP095008">
    <property type="protein sequence ID" value="UOO97130.1"/>
    <property type="molecule type" value="Genomic_DNA"/>
</dbReference>
<evidence type="ECO:0000313" key="3">
    <source>
        <dbReference type="Proteomes" id="UP000830542"/>
    </source>
</evidence>
<keyword evidence="2" id="KW-0614">Plasmid</keyword>
<dbReference type="Proteomes" id="UP000830542">
    <property type="component" value="Plasmid unnamed3"/>
</dbReference>
<dbReference type="GeneID" id="71763750"/>
<dbReference type="RefSeq" id="WP_244706495.1">
    <property type="nucleotide sequence ID" value="NZ_BAAADN010000024.1"/>
</dbReference>
<sequence length="148" mass="16569">MSSDIASNDGGMLDESESDEFASNCVTCYRRGREQTIWTVHQSPVVETTDSVVGELECCWTLQVCQDGVIVTSRTIPYDGQRSYSTEDRPNRADKSSIYRLDVEEVIERHAALCSKHGLEVSVADLRERVLAVLDRDDVAVDDDDKHV</sequence>
<evidence type="ECO:0000313" key="4">
    <source>
        <dbReference type="Proteomes" id="UP001500962"/>
    </source>
</evidence>
<dbReference type="EMBL" id="BAAADN010000024">
    <property type="protein sequence ID" value="GAA0459987.1"/>
    <property type="molecule type" value="Genomic_DNA"/>
</dbReference>
<proteinExistence type="predicted"/>
<evidence type="ECO:0000313" key="2">
    <source>
        <dbReference type="EMBL" id="UOO97130.1"/>
    </source>
</evidence>
<name>A0AAV3SF00_HALDO</name>
<gene>
    <name evidence="1" type="ORF">GCM10008985_15480</name>
    <name evidence="2" type="ORF">MUK72_17840</name>
</gene>
<reference evidence="1" key="3">
    <citation type="submission" date="2023-12" db="EMBL/GenBank/DDBJ databases">
        <authorList>
            <person name="Sun Q."/>
            <person name="Inoue M."/>
        </authorList>
    </citation>
    <scope>NUCLEOTIDE SEQUENCE</scope>
    <source>
        <strain evidence="1">JCM 12289</strain>
    </source>
</reference>